<feature type="transmembrane region" description="Helical" evidence="9">
    <location>
        <begin position="275"/>
        <end position="294"/>
    </location>
</feature>
<evidence type="ECO:0000256" key="7">
    <source>
        <dbReference type="ARBA" id="ARBA00023170"/>
    </source>
</evidence>
<evidence type="ECO:0000256" key="1">
    <source>
        <dbReference type="ARBA" id="ARBA00004141"/>
    </source>
</evidence>
<dbReference type="Pfam" id="PF02949">
    <property type="entry name" value="7tm_6"/>
    <property type="match status" value="1"/>
</dbReference>
<evidence type="ECO:0000256" key="2">
    <source>
        <dbReference type="ARBA" id="ARBA00022606"/>
    </source>
</evidence>
<feature type="transmembrane region" description="Helical" evidence="9">
    <location>
        <begin position="300"/>
        <end position="321"/>
    </location>
</feature>
<dbReference type="GO" id="GO:0004984">
    <property type="term" value="F:olfactory receptor activity"/>
    <property type="evidence" value="ECO:0007669"/>
    <property type="project" value="InterPro"/>
</dbReference>
<dbReference type="GO" id="GO:0005886">
    <property type="term" value="C:plasma membrane"/>
    <property type="evidence" value="ECO:0007669"/>
    <property type="project" value="UniProtKB-SubCell"/>
</dbReference>
<dbReference type="PANTHER" id="PTHR21137">
    <property type="entry name" value="ODORANT RECEPTOR"/>
    <property type="match status" value="1"/>
</dbReference>
<comment type="caution">
    <text evidence="9">Lacks conserved residue(s) required for the propagation of feature annotation.</text>
</comment>
<keyword evidence="5 9" id="KW-1133">Transmembrane helix</keyword>
<reference evidence="10" key="2">
    <citation type="submission" date="2015-09" db="EMBL/GenBank/DDBJ databases">
        <authorList>
            <person name="Jackson K.R."/>
            <person name="Lunt B.L."/>
            <person name="Fisher J.N.B."/>
            <person name="Gardner A.V."/>
            <person name="Bailey M.E."/>
            <person name="Deus L.M."/>
            <person name="Earl A.S."/>
            <person name="Gibby P.D."/>
            <person name="Hartmann K.A."/>
            <person name="Liu J.E."/>
            <person name="Manci A.M."/>
            <person name="Nielsen D.A."/>
            <person name="Solomon M.B."/>
            <person name="Breakwell D.P."/>
            <person name="Burnett S.H."/>
            <person name="Grose J.H."/>
        </authorList>
    </citation>
    <scope>NUCLEOTIDE SEQUENCE</scope>
</reference>
<feature type="transmembrane region" description="Helical" evidence="9">
    <location>
        <begin position="138"/>
        <end position="160"/>
    </location>
</feature>
<keyword evidence="3 9" id="KW-0812">Transmembrane</keyword>
<proteinExistence type="evidence at transcript level"/>
<keyword evidence="4 9" id="KW-0552">Olfaction</keyword>
<accession>H9A5N0</accession>
<evidence type="ECO:0000256" key="3">
    <source>
        <dbReference type="ARBA" id="ARBA00022692"/>
    </source>
</evidence>
<sequence>MSLLFDESLKSIDYIFKFVGIYLDRTILNTAEHIIKFRSLYVINFLWLNTDVIAEILWIIQGARHGKSLIELTYIAPCTTFCILANIKALSLLLNDDKVKQLFKQLRDMENNINIGDEIVKKKIVAEEKKFLRAVIKALSVVNALTLILFSLSPVLFMGLEYKKSGQIELVLPFLIVYPFNPYDIKYWPFVYMHQIWSANLVVTQFAGTDCLFYTCCTSICTQFRLLHHDIETIIPERNFGENEFLEKFKKLATRHEGIMQSVIQLESIYTKSTLFNFVSSSFLICLTGFNVTAIGDIGFMLSFLSFLLTSLMQIYLLCFYGDMVMTSSMEVSNAMYNSKWYTVSARAAKHLYVGQMRAQKPSKLTAFGYADVNLNAFRKILSTACSYFALLQTMESPTQA</sequence>
<evidence type="ECO:0000256" key="5">
    <source>
        <dbReference type="ARBA" id="ARBA00022989"/>
    </source>
</evidence>
<dbReference type="PANTHER" id="PTHR21137:SF44">
    <property type="entry name" value="ODORANT RECEPTOR 13A-RELATED"/>
    <property type="match status" value="1"/>
</dbReference>
<dbReference type="InterPro" id="IPR004117">
    <property type="entry name" value="7tm6_olfct_rcpt"/>
</dbReference>
<feature type="transmembrane region" description="Helical" evidence="9">
    <location>
        <begin position="72"/>
        <end position="94"/>
    </location>
</feature>
<dbReference type="EMBL" id="JN836680">
    <property type="protein sequence ID" value="AFC91720.2"/>
    <property type="molecule type" value="mRNA"/>
</dbReference>
<keyword evidence="8 9" id="KW-0807">Transducer</keyword>
<keyword evidence="2 9" id="KW-0716">Sensory transduction</keyword>
<keyword evidence="6 9" id="KW-0472">Membrane</keyword>
<keyword evidence="7 9" id="KW-0675">Receptor</keyword>
<dbReference type="GO" id="GO:0007165">
    <property type="term" value="P:signal transduction"/>
    <property type="evidence" value="ECO:0007669"/>
    <property type="project" value="UniProtKB-KW"/>
</dbReference>
<reference evidence="10" key="3">
    <citation type="journal article" date="2016" name="Sci. Rep.">
        <title>The chemosensory receptors of codling moth Cydia pomonella-expression in larvae and adults.</title>
        <authorList>
            <person name="Walker W.B.III."/>
            <person name="Gonzalez F."/>
            <person name="Garczynski S.F."/>
            <person name="Witzgall P."/>
        </authorList>
    </citation>
    <scope>NUCLEOTIDE SEQUENCE</scope>
</reference>
<evidence type="ECO:0000256" key="6">
    <source>
        <dbReference type="ARBA" id="ARBA00023136"/>
    </source>
</evidence>
<name>H9A5N0_CYDPO</name>
<evidence type="ECO:0000256" key="9">
    <source>
        <dbReference type="RuleBase" id="RU351113"/>
    </source>
</evidence>
<protein>
    <recommendedName>
        <fullName evidence="9">Odorant receptor</fullName>
    </recommendedName>
</protein>
<feature type="transmembrane region" description="Helical" evidence="9">
    <location>
        <begin position="40"/>
        <end position="60"/>
    </location>
</feature>
<dbReference type="GO" id="GO:0005549">
    <property type="term" value="F:odorant binding"/>
    <property type="evidence" value="ECO:0007669"/>
    <property type="project" value="InterPro"/>
</dbReference>
<comment type="similarity">
    <text evidence="9">Belongs to the insect chemoreceptor superfamily. Heteromeric odorant receptor channel (TC 1.A.69) family.</text>
</comment>
<evidence type="ECO:0000256" key="8">
    <source>
        <dbReference type="ARBA" id="ARBA00023224"/>
    </source>
</evidence>
<dbReference type="AlphaFoldDB" id="H9A5N0"/>
<evidence type="ECO:0000256" key="4">
    <source>
        <dbReference type="ARBA" id="ARBA00022725"/>
    </source>
</evidence>
<reference evidence="10" key="1">
    <citation type="journal article" date="2012" name="PLoS ONE">
        <title>Putative Chemosensory Receptors of the Codling Moth, Cydia pomonella, Identified by Antennal Transcriptome Analysis.</title>
        <authorList>
            <person name="Bengtsson J.M."/>
            <person name="Trona F."/>
            <person name="Montagne N."/>
            <person name="Anfora G."/>
            <person name="Ignell R."/>
            <person name="Witzgall P."/>
            <person name="Jacquin-Joly E."/>
        </authorList>
    </citation>
    <scope>NUCLEOTIDE SEQUENCE</scope>
</reference>
<organism evidence="10">
    <name type="scientific">Cydia pomonella</name>
    <name type="common">Codling moth</name>
    <dbReference type="NCBI Taxonomy" id="82600"/>
    <lineage>
        <taxon>Eukaryota</taxon>
        <taxon>Metazoa</taxon>
        <taxon>Ecdysozoa</taxon>
        <taxon>Arthropoda</taxon>
        <taxon>Hexapoda</taxon>
        <taxon>Insecta</taxon>
        <taxon>Pterygota</taxon>
        <taxon>Neoptera</taxon>
        <taxon>Endopterygota</taxon>
        <taxon>Lepidoptera</taxon>
        <taxon>Glossata</taxon>
        <taxon>Ditrysia</taxon>
        <taxon>Tortricoidea</taxon>
        <taxon>Tortricidae</taxon>
        <taxon>Olethreutinae</taxon>
        <taxon>Grapholitini</taxon>
        <taxon>Cydia</taxon>
    </lineage>
</organism>
<evidence type="ECO:0000313" key="10">
    <source>
        <dbReference type="EMBL" id="AFC91720.2"/>
    </source>
</evidence>
<comment type="subcellular location">
    <subcellularLocation>
        <location evidence="9">Cell membrane</location>
        <topology evidence="9">Multi-pass membrane protein</topology>
    </subcellularLocation>
    <subcellularLocation>
        <location evidence="1">Membrane</location>
        <topology evidence="1">Multi-pass membrane protein</topology>
    </subcellularLocation>
</comment>